<name>K2JLZ6_9PROT</name>
<evidence type="ECO:0000256" key="2">
    <source>
        <dbReference type="SAM" id="SignalP"/>
    </source>
</evidence>
<organism evidence="3 4">
    <name type="scientific">Oceanibaculum indicum P24</name>
    <dbReference type="NCBI Taxonomy" id="1207063"/>
    <lineage>
        <taxon>Bacteria</taxon>
        <taxon>Pseudomonadati</taxon>
        <taxon>Pseudomonadota</taxon>
        <taxon>Alphaproteobacteria</taxon>
        <taxon>Rhodospirillales</taxon>
        <taxon>Oceanibaculaceae</taxon>
        <taxon>Oceanibaculum</taxon>
    </lineage>
</organism>
<dbReference type="eggNOG" id="ENOG5031BND">
    <property type="taxonomic scope" value="Bacteria"/>
</dbReference>
<sequence>MRHPAPNKTRLLALPVLAVLLLSVPLAAQAQPAGRHGPADDEIVLRLEAEGWVETQTAKLIVAIDMALQGGEMADARAQVNDTLGGLVAGVDWRTTRFSRQMDSAGLERWQVVAEARVPEAKLAGVHDKAKNASKPGLSVRVADIDFTPTLAEHTAVESALRAELYRQTKEELARLADIFPERDYRVRMIDFQSAGMPSPRPAMMVRGMAAESAPAMMKDQAGGEGLSVSRRIVQSATVILGTTAPAPERRGGPKREDVPPKQ</sequence>
<feature type="signal peptide" evidence="2">
    <location>
        <begin position="1"/>
        <end position="30"/>
    </location>
</feature>
<keyword evidence="4" id="KW-1185">Reference proteome</keyword>
<feature type="chain" id="PRO_5003859292" description="Periplasmic/secreted protein" evidence="2">
    <location>
        <begin position="31"/>
        <end position="263"/>
    </location>
</feature>
<protein>
    <recommendedName>
        <fullName evidence="5">Periplasmic/secreted protein</fullName>
    </recommendedName>
</protein>
<dbReference type="STRING" id="1207063.P24_14859"/>
<accession>K2JLZ6</accession>
<reference evidence="3 4" key="1">
    <citation type="journal article" date="2012" name="J. Bacteriol.">
        <title>Genome Sequence of Oceanibaculum indicum Type Strain P24.</title>
        <authorList>
            <person name="Lai Q."/>
            <person name="Shao Z."/>
        </authorList>
    </citation>
    <scope>NUCLEOTIDE SEQUENCE [LARGE SCALE GENOMIC DNA]</scope>
    <source>
        <strain evidence="3 4">P24</strain>
    </source>
</reference>
<comment type="caution">
    <text evidence="3">The sequence shown here is derived from an EMBL/GenBank/DDBJ whole genome shotgun (WGS) entry which is preliminary data.</text>
</comment>
<keyword evidence="2" id="KW-0732">Signal</keyword>
<dbReference type="EMBL" id="AMRL01000023">
    <property type="protein sequence ID" value="EKE71534.1"/>
    <property type="molecule type" value="Genomic_DNA"/>
</dbReference>
<proteinExistence type="predicted"/>
<dbReference type="Proteomes" id="UP000006746">
    <property type="component" value="Unassembled WGS sequence"/>
</dbReference>
<evidence type="ECO:0008006" key="5">
    <source>
        <dbReference type="Google" id="ProtNLM"/>
    </source>
</evidence>
<dbReference type="RefSeq" id="WP_008945575.1">
    <property type="nucleotide sequence ID" value="NZ_AMRL01000023.1"/>
</dbReference>
<evidence type="ECO:0000256" key="1">
    <source>
        <dbReference type="SAM" id="MobiDB-lite"/>
    </source>
</evidence>
<gene>
    <name evidence="3" type="ORF">P24_14859</name>
</gene>
<feature type="region of interest" description="Disordered" evidence="1">
    <location>
        <begin position="241"/>
        <end position="263"/>
    </location>
</feature>
<evidence type="ECO:0000313" key="4">
    <source>
        <dbReference type="Proteomes" id="UP000006746"/>
    </source>
</evidence>
<feature type="compositionally biased region" description="Basic and acidic residues" evidence="1">
    <location>
        <begin position="248"/>
        <end position="263"/>
    </location>
</feature>
<dbReference type="AlphaFoldDB" id="K2JLZ6"/>
<evidence type="ECO:0000313" key="3">
    <source>
        <dbReference type="EMBL" id="EKE71534.1"/>
    </source>
</evidence>